<feature type="transmembrane region" description="Helical" evidence="2">
    <location>
        <begin position="269"/>
        <end position="290"/>
    </location>
</feature>
<dbReference type="Proteomes" id="UP000183809">
    <property type="component" value="Unassembled WGS sequence"/>
</dbReference>
<accession>A0A1J9RTF4</accession>
<feature type="region of interest" description="Disordered" evidence="1">
    <location>
        <begin position="148"/>
        <end position="191"/>
    </location>
</feature>
<feature type="transmembrane region" description="Helical" evidence="2">
    <location>
        <begin position="302"/>
        <end position="322"/>
    </location>
</feature>
<feature type="compositionally biased region" description="Low complexity" evidence="1">
    <location>
        <begin position="181"/>
        <end position="191"/>
    </location>
</feature>
<protein>
    <submittedName>
        <fullName evidence="3">Uncharacterized protein</fullName>
    </submittedName>
</protein>
<feature type="transmembrane region" description="Helical" evidence="2">
    <location>
        <begin position="226"/>
        <end position="249"/>
    </location>
</feature>
<feature type="compositionally biased region" description="Basic and acidic residues" evidence="1">
    <location>
        <begin position="152"/>
        <end position="165"/>
    </location>
</feature>
<keyword evidence="4" id="KW-1185">Reference proteome</keyword>
<keyword evidence="2" id="KW-0812">Transmembrane</keyword>
<dbReference type="AlphaFoldDB" id="A0A1J9RTF4"/>
<evidence type="ECO:0000313" key="3">
    <source>
        <dbReference type="EMBL" id="OJD35835.1"/>
    </source>
</evidence>
<sequence>MAAKHMDDGPLLPQTVYDPKHDRTRPIVAMPGRVGSVRSGQSTIRSFRPGAHDSFRASYVPLNEPGSTNTSTHNFPTEPAQAAIPPLIFRNDASQAYDYNTSPSVVSFLNQNGVPQPKGPQQTNATVIGRCTYEVSLDRGYFNHFISSPTPKELEQHRGPSENTDKSPLIGDSKDIPENMSTKSSSRSLPSSDSNIVFMKGTSGFEKSEENLTLVRRARKTGLTTIFLAIVAMTFFLEECVMGAVWALLLSKRSNGASAFARGYFESKAMNFVGSAIGALVGLSVQWFLYPKLSRNRVALQLWSFVLIFLTYMGCCIAAGMAKRLEY</sequence>
<dbReference type="EMBL" id="MNUE01000015">
    <property type="protein sequence ID" value="OJD35835.1"/>
    <property type="molecule type" value="Genomic_DNA"/>
</dbReference>
<evidence type="ECO:0000256" key="1">
    <source>
        <dbReference type="SAM" id="MobiDB-lite"/>
    </source>
</evidence>
<evidence type="ECO:0000313" key="4">
    <source>
        <dbReference type="Proteomes" id="UP000183809"/>
    </source>
</evidence>
<comment type="caution">
    <text evidence="3">The sequence shown here is derived from an EMBL/GenBank/DDBJ whole genome shotgun (WGS) entry which is preliminary data.</text>
</comment>
<dbReference type="RefSeq" id="XP_020132095.1">
    <property type="nucleotide sequence ID" value="XM_020271214.1"/>
</dbReference>
<organism evidence="3 4">
    <name type="scientific">Diplodia corticola</name>
    <dbReference type="NCBI Taxonomy" id="236234"/>
    <lineage>
        <taxon>Eukaryota</taxon>
        <taxon>Fungi</taxon>
        <taxon>Dikarya</taxon>
        <taxon>Ascomycota</taxon>
        <taxon>Pezizomycotina</taxon>
        <taxon>Dothideomycetes</taxon>
        <taxon>Dothideomycetes incertae sedis</taxon>
        <taxon>Botryosphaeriales</taxon>
        <taxon>Botryosphaeriaceae</taxon>
        <taxon>Diplodia</taxon>
    </lineage>
</organism>
<dbReference type="OrthoDB" id="3920781at2759"/>
<proteinExistence type="predicted"/>
<gene>
    <name evidence="3" type="ORF">BKCO1_15000117</name>
</gene>
<dbReference type="GeneID" id="31011473"/>
<evidence type="ECO:0000256" key="2">
    <source>
        <dbReference type="SAM" id="Phobius"/>
    </source>
</evidence>
<keyword evidence="2" id="KW-1133">Transmembrane helix</keyword>
<name>A0A1J9RTF4_9PEZI</name>
<reference evidence="3 4" key="1">
    <citation type="submission" date="2016-10" db="EMBL/GenBank/DDBJ databases">
        <title>Proteomics and genomics reveal pathogen-plant mechanisms compatible with a hemibiotrophic lifestyle of Diplodia corticola.</title>
        <authorList>
            <person name="Fernandes I."/>
            <person name="De Jonge R."/>
            <person name="Van De Peer Y."/>
            <person name="Devreese B."/>
            <person name="Alves A."/>
            <person name="Esteves A.C."/>
        </authorList>
    </citation>
    <scope>NUCLEOTIDE SEQUENCE [LARGE SCALE GENOMIC DNA]</scope>
    <source>
        <strain evidence="3 4">CBS 112549</strain>
    </source>
</reference>
<keyword evidence="2" id="KW-0472">Membrane</keyword>